<keyword evidence="2" id="KW-1185">Reference proteome</keyword>
<dbReference type="EMBL" id="SMFK01000002">
    <property type="protein sequence ID" value="TDD98768.1"/>
    <property type="molecule type" value="Genomic_DNA"/>
</dbReference>
<dbReference type="SUPFAM" id="SSF48452">
    <property type="entry name" value="TPR-like"/>
    <property type="match status" value="2"/>
</dbReference>
<dbReference type="Gene3D" id="1.25.40.10">
    <property type="entry name" value="Tetratricopeptide repeat domain"/>
    <property type="match status" value="1"/>
</dbReference>
<dbReference type="InterPro" id="IPR019734">
    <property type="entry name" value="TPR_rpt"/>
</dbReference>
<evidence type="ECO:0000313" key="2">
    <source>
        <dbReference type="Proteomes" id="UP000295479"/>
    </source>
</evidence>
<gene>
    <name evidence="1" type="ORF">E0F76_06480</name>
</gene>
<dbReference type="PROSITE" id="PS51257">
    <property type="entry name" value="PROKAR_LIPOPROTEIN"/>
    <property type="match status" value="1"/>
</dbReference>
<comment type="caution">
    <text evidence="1">The sequence shown here is derived from an EMBL/GenBank/DDBJ whole genome shotgun (WGS) entry which is preliminary data.</text>
</comment>
<evidence type="ECO:0000313" key="1">
    <source>
        <dbReference type="EMBL" id="TDD98768.1"/>
    </source>
</evidence>
<dbReference type="PANTHER" id="PTHR45588:SF1">
    <property type="entry name" value="WW DOMAIN-CONTAINING PROTEIN"/>
    <property type="match status" value="1"/>
</dbReference>
<dbReference type="OrthoDB" id="9778494at2"/>
<proteinExistence type="predicted"/>
<accession>A0A4R5CF80</accession>
<sequence>MRRLLNLICFSLILFSCKHHEENKKEITKVKSISSKYSCCTPEVMDKSWYSSGKKAPILAGLEGIHFPVSTKNVEAQKYFDQGLMLSFGFNHAEAARSFYEATRQDPTCAMSWWGFAYVLGPNYNAGMENDNLKRAFDAVQKAKLYSKSSTQKEKDLIEALSHRYAKDTTITRSVLDSSYAVAMRKVSKKYSEDVTIASIYAESLMDLHPWNLFKKDGSIQPWTPEILAVLEKCLKLEPRHAGANHFYIHATEMSQHAEKALPSADLLRDLVPGAGHLVHMPSHTYIRIGRYHDGVVANQKAVLVDSLYIESCHAQGIYPLGYYPHNYHFISACATLCGESKIALKGAKATADHCYKKLLNDPAWSSLQHYYSIPWYVEVKLGLWNDIRSSPAPEKNIKYPLVIWHYAQGMAMLSQNKIVDAKKHLSEMKQIMTDPILKDFTIWDINNALDLCEIASKTLEGEILAKQKNYSKAITFLKIAIEKEDALNYDEPPDWFFSVRHHLGAVLIESGKYQEALRVYDEDLKTFRENGWALKGLMNAYEKLGDKKKYNETKNRFETAWKNADIEIASSRIL</sequence>
<dbReference type="InterPro" id="IPR011990">
    <property type="entry name" value="TPR-like_helical_dom_sf"/>
</dbReference>
<name>A0A4R5CF80_9FLAO</name>
<dbReference type="PANTHER" id="PTHR45588">
    <property type="entry name" value="TPR DOMAIN-CONTAINING PROTEIN"/>
    <property type="match status" value="1"/>
</dbReference>
<dbReference type="Proteomes" id="UP000295479">
    <property type="component" value="Unassembled WGS sequence"/>
</dbReference>
<organism evidence="1 2">
    <name type="scientific">Flavobacterium cellulosilyticum</name>
    <dbReference type="NCBI Taxonomy" id="2541731"/>
    <lineage>
        <taxon>Bacteria</taxon>
        <taxon>Pseudomonadati</taxon>
        <taxon>Bacteroidota</taxon>
        <taxon>Flavobacteriia</taxon>
        <taxon>Flavobacteriales</taxon>
        <taxon>Flavobacteriaceae</taxon>
        <taxon>Flavobacterium</taxon>
    </lineage>
</organism>
<dbReference type="AlphaFoldDB" id="A0A4R5CF80"/>
<dbReference type="RefSeq" id="WP_132003040.1">
    <property type="nucleotide sequence ID" value="NZ_SMFK01000002.1"/>
</dbReference>
<reference evidence="1 2" key="1">
    <citation type="submission" date="2019-03" db="EMBL/GenBank/DDBJ databases">
        <title>Flavobacterium AR-3-4 sp. nov. isolated from arctic soil.</title>
        <authorList>
            <person name="Chaudhary D.K."/>
        </authorList>
    </citation>
    <scope>NUCLEOTIDE SEQUENCE [LARGE SCALE GENOMIC DNA]</scope>
    <source>
        <strain evidence="1 2">AR-3-4</strain>
    </source>
</reference>
<protein>
    <submittedName>
        <fullName evidence="1">Uncharacterized protein</fullName>
    </submittedName>
</protein>
<dbReference type="SMART" id="SM00028">
    <property type="entry name" value="TPR"/>
    <property type="match status" value="3"/>
</dbReference>